<evidence type="ECO:0000313" key="2">
    <source>
        <dbReference type="EMBL" id="OMH78869.1"/>
    </source>
</evidence>
<sequence>MERLLHFLPFSEAHSSLVDVNGGVFYTAFALSAYRRSVLFYVRSVSSRLILLLLVDVINGIFSSILSIGVATEQAAHVSTTAHNSVSKMVTRILHCSLLALLPDFLPVPSSNATFFTMAGGTTMLVSTIMSSPCSCINRYFLGSGASRLIGVVLLYGILFLGDDSWRATANTSFSTSES</sequence>
<dbReference type="AlphaFoldDB" id="A0A1R1PD75"/>
<feature type="transmembrane region" description="Helical" evidence="1">
    <location>
        <begin position="113"/>
        <end position="133"/>
    </location>
</feature>
<gene>
    <name evidence="3" type="ORF">AX774_g5565</name>
    <name evidence="2" type="ORF">AX774_g7731</name>
</gene>
<dbReference type="EMBL" id="LSSK01001018">
    <property type="protein sequence ID" value="OMH80987.1"/>
    <property type="molecule type" value="Genomic_DNA"/>
</dbReference>
<feature type="transmembrane region" description="Helical" evidence="1">
    <location>
        <begin position="140"/>
        <end position="161"/>
    </location>
</feature>
<keyword evidence="1" id="KW-1133">Transmembrane helix</keyword>
<proteinExistence type="predicted"/>
<accession>A0A1R1PD75</accession>
<reference evidence="2" key="1">
    <citation type="submission" date="2017-01" db="EMBL/GenBank/DDBJ databases">
        <authorList>
            <person name="Mah S.A."/>
            <person name="Swanson W.J."/>
            <person name="Moy G.W."/>
            <person name="Vacquier V.D."/>
        </authorList>
    </citation>
    <scope>NUCLEOTIDE SEQUENCE [LARGE SCALE GENOMIC DNA]</scope>
    <source>
        <strain evidence="2">COL-18-3</strain>
    </source>
</reference>
<evidence type="ECO:0000256" key="1">
    <source>
        <dbReference type="SAM" id="Phobius"/>
    </source>
</evidence>
<feature type="transmembrane region" description="Helical" evidence="1">
    <location>
        <begin position="49"/>
        <end position="71"/>
    </location>
</feature>
<evidence type="ECO:0000313" key="3">
    <source>
        <dbReference type="EMBL" id="OMH80987.1"/>
    </source>
</evidence>
<reference evidence="4" key="2">
    <citation type="submission" date="2017-01" db="EMBL/GenBank/DDBJ databases">
        <authorList>
            <person name="Wang Y."/>
            <person name="White M."/>
            <person name="Kvist S."/>
            <person name="Moncalvo J.-M."/>
        </authorList>
    </citation>
    <scope>NUCLEOTIDE SEQUENCE [LARGE SCALE GENOMIC DNA]</scope>
    <source>
        <strain evidence="4">COL-18-3</strain>
    </source>
</reference>
<protein>
    <submittedName>
        <fullName evidence="2">Uncharacterized protein</fullName>
    </submittedName>
</protein>
<dbReference type="EMBL" id="LSSK01001748">
    <property type="protein sequence ID" value="OMH78869.1"/>
    <property type="molecule type" value="Genomic_DNA"/>
</dbReference>
<keyword evidence="4" id="KW-1185">Reference proteome</keyword>
<comment type="caution">
    <text evidence="2">The sequence shown here is derived from an EMBL/GenBank/DDBJ whole genome shotgun (WGS) entry which is preliminary data.</text>
</comment>
<name>A0A1R1PD75_ZANCU</name>
<keyword evidence="1" id="KW-0812">Transmembrane</keyword>
<dbReference type="Proteomes" id="UP000188320">
    <property type="component" value="Unassembled WGS sequence"/>
</dbReference>
<keyword evidence="1" id="KW-0472">Membrane</keyword>
<evidence type="ECO:0000313" key="4">
    <source>
        <dbReference type="Proteomes" id="UP000188320"/>
    </source>
</evidence>
<organism evidence="2 4">
    <name type="scientific">Zancudomyces culisetae</name>
    <name type="common">Gut fungus</name>
    <name type="synonym">Smittium culisetae</name>
    <dbReference type="NCBI Taxonomy" id="1213189"/>
    <lineage>
        <taxon>Eukaryota</taxon>
        <taxon>Fungi</taxon>
        <taxon>Fungi incertae sedis</taxon>
        <taxon>Zoopagomycota</taxon>
        <taxon>Kickxellomycotina</taxon>
        <taxon>Harpellomycetes</taxon>
        <taxon>Harpellales</taxon>
        <taxon>Legeriomycetaceae</taxon>
        <taxon>Zancudomyces</taxon>
    </lineage>
</organism>
<feature type="transmembrane region" description="Helical" evidence="1">
    <location>
        <begin position="20"/>
        <end position="42"/>
    </location>
</feature>